<evidence type="ECO:0000313" key="6">
    <source>
        <dbReference type="EMBL" id="KXT29151.1"/>
    </source>
</evidence>
<keyword evidence="9" id="KW-1185">Reference proteome</keyword>
<keyword evidence="2" id="KW-0547">Nucleotide-binding</keyword>
<evidence type="ECO:0000256" key="1">
    <source>
        <dbReference type="ARBA" id="ARBA00022448"/>
    </source>
</evidence>
<evidence type="ECO:0000256" key="4">
    <source>
        <dbReference type="SAM" id="Phobius"/>
    </source>
</evidence>
<dbReference type="GO" id="GO:0005524">
    <property type="term" value="F:ATP binding"/>
    <property type="evidence" value="ECO:0007669"/>
    <property type="project" value="UniProtKB-KW"/>
</dbReference>
<evidence type="ECO:0000313" key="8">
    <source>
        <dbReference type="Proteomes" id="UP000070069"/>
    </source>
</evidence>
<dbReference type="Gene3D" id="3.40.50.300">
    <property type="entry name" value="P-loop containing nucleotide triphosphate hydrolases"/>
    <property type="match status" value="1"/>
</dbReference>
<dbReference type="InterPro" id="IPR003439">
    <property type="entry name" value="ABC_transporter-like_ATP-bd"/>
</dbReference>
<dbReference type="Proteomes" id="UP000070069">
    <property type="component" value="Unassembled WGS sequence"/>
</dbReference>
<reference evidence="6 8" key="2">
    <citation type="submission" date="2016-02" db="EMBL/GenBank/DDBJ databases">
        <title>A draft genome sequence of Candidatus Phytoplasma oryzae strain Mbita1, the causative agent of Napier Grass stunt disease in Kenya.</title>
        <authorList>
            <person name="Fischer A."/>
            <person name="Santa-Cruz I."/>
            <person name="Wambua L."/>
            <person name="Olds C."/>
            <person name="Midega C."/>
            <person name="Dickinson M."/>
            <person name="Kawicha P."/>
            <person name="Khan Z."/>
            <person name="Masiga D."/>
            <person name="Jores J."/>
            <person name="Bernd S."/>
        </authorList>
    </citation>
    <scope>NUCLEOTIDE SEQUENCE [LARGE SCALE GENOMIC DNA]</scope>
    <source>
        <strain evidence="6">Mbita1</strain>
    </source>
</reference>
<protein>
    <submittedName>
        <fullName evidence="6">ABC transporter family protein</fullName>
    </submittedName>
</protein>
<dbReference type="GO" id="GO:0016887">
    <property type="term" value="F:ATP hydrolysis activity"/>
    <property type="evidence" value="ECO:0007669"/>
    <property type="project" value="InterPro"/>
</dbReference>
<gene>
    <name evidence="6" type="ORF">AXA84_0334</name>
    <name evidence="7" type="ORF">DH96_01235</name>
</gene>
<dbReference type="PANTHER" id="PTHR42781">
    <property type="entry name" value="SPERMIDINE/PUTRESCINE IMPORT ATP-BINDING PROTEIN POTA"/>
    <property type="match status" value="1"/>
</dbReference>
<keyword evidence="4" id="KW-1133">Transmembrane helix</keyword>
<keyword evidence="4" id="KW-0812">Transmembrane</keyword>
<dbReference type="PROSITE" id="PS50893">
    <property type="entry name" value="ABC_TRANSPORTER_2"/>
    <property type="match status" value="1"/>
</dbReference>
<feature type="domain" description="ABC transporter" evidence="5">
    <location>
        <begin position="6"/>
        <end position="243"/>
    </location>
</feature>
<feature type="transmembrane region" description="Helical" evidence="4">
    <location>
        <begin position="440"/>
        <end position="461"/>
    </location>
</feature>
<dbReference type="InterPro" id="IPR050093">
    <property type="entry name" value="ABC_SmlMolc_Importer"/>
</dbReference>
<dbReference type="EMBL" id="JHUK01000002">
    <property type="protein sequence ID" value="RAM57912.1"/>
    <property type="molecule type" value="Genomic_DNA"/>
</dbReference>
<dbReference type="AlphaFoldDB" id="A0A139JQ98"/>
<evidence type="ECO:0000313" key="9">
    <source>
        <dbReference type="Proteomes" id="UP000249343"/>
    </source>
</evidence>
<dbReference type="Pfam" id="PF00005">
    <property type="entry name" value="ABC_tran"/>
    <property type="match status" value="1"/>
</dbReference>
<dbReference type="EMBL" id="LTBM01000011">
    <property type="protein sequence ID" value="KXT29151.1"/>
    <property type="molecule type" value="Genomic_DNA"/>
</dbReference>
<dbReference type="PATRIC" id="fig|203274.3.peg.125"/>
<dbReference type="SMART" id="SM00382">
    <property type="entry name" value="AAA"/>
    <property type="match status" value="1"/>
</dbReference>
<keyword evidence="1" id="KW-0813">Transport</keyword>
<name>A0A139JQ98_9MOLU</name>
<dbReference type="PANTHER" id="PTHR42781:SF4">
    <property type="entry name" value="SPERMIDINE_PUTRESCINE IMPORT ATP-BINDING PROTEIN POTA"/>
    <property type="match status" value="1"/>
</dbReference>
<feature type="transmembrane region" description="Helical" evidence="4">
    <location>
        <begin position="381"/>
        <end position="405"/>
    </location>
</feature>
<keyword evidence="4" id="KW-0472">Membrane</keyword>
<dbReference type="InterPro" id="IPR027417">
    <property type="entry name" value="P-loop_NTPase"/>
</dbReference>
<feature type="transmembrane region" description="Helical" evidence="4">
    <location>
        <begin position="490"/>
        <end position="513"/>
    </location>
</feature>
<evidence type="ECO:0000313" key="7">
    <source>
        <dbReference type="EMBL" id="RAM57912.1"/>
    </source>
</evidence>
<evidence type="ECO:0000256" key="3">
    <source>
        <dbReference type="ARBA" id="ARBA00022840"/>
    </source>
</evidence>
<organism evidence="6 8">
    <name type="scientific">Candidatus Phytoplasma oryzae</name>
    <dbReference type="NCBI Taxonomy" id="203274"/>
    <lineage>
        <taxon>Bacteria</taxon>
        <taxon>Bacillati</taxon>
        <taxon>Mycoplasmatota</taxon>
        <taxon>Mollicutes</taxon>
        <taxon>Acholeplasmatales</taxon>
        <taxon>Acholeplasmataceae</taxon>
        <taxon>Candidatus Phytoplasma</taxon>
        <taxon>16SrXI (Rice yellow dwarf group)</taxon>
    </lineage>
</organism>
<reference evidence="7 9" key="1">
    <citation type="submission" date="2014-04" db="EMBL/GenBank/DDBJ databases">
        <title>Genome study of Napier grass stunt phytoplasma.</title>
        <authorList>
            <person name="Kawicha P."/>
            <person name="Dickinson M."/>
            <person name="Hodgetts J."/>
        </authorList>
    </citation>
    <scope>NUCLEOTIDE SEQUENCE [LARGE SCALE GENOMIC DNA]</scope>
    <source>
        <strain evidence="7 9">NGS-S10</strain>
    </source>
</reference>
<dbReference type="InterPro" id="IPR003593">
    <property type="entry name" value="AAA+_ATPase"/>
</dbReference>
<feature type="transmembrane region" description="Helical" evidence="4">
    <location>
        <begin position="320"/>
        <end position="338"/>
    </location>
</feature>
<dbReference type="OrthoDB" id="385899at2"/>
<evidence type="ECO:0000259" key="5">
    <source>
        <dbReference type="PROSITE" id="PS50893"/>
    </source>
</evidence>
<comment type="caution">
    <text evidence="6">The sequence shown here is derived from an EMBL/GenBank/DDBJ whole genome shotgun (WGS) entry which is preliminary data.</text>
</comment>
<sequence>MNMSFLNIQKLNKTFFDKQKQNTFALKDINLSLPSSGLVCIIGKSGSGKTTFLNLLSGFESYDSGNIFINGISLHSLGENEINNYHSHILGMVFQESCLFTFLNVRENISLSQELIGKSTNIKKIDDLLTELDISSLKEKKVLYTSGGEKQRISLGRTIFKKPDFFLIDEPTGNLDFETSRNIFQILKKLSTNKLIIIITHDLLSAYTYSDRIIEFSNGEIISDLSKKKSSNDETIKNINYNLLNITSANDLKKIFQHNFDLTEKNELKTKIGKLNSLEMKDTNLQTILSKKQFPLNFKMIFKVCKENTKNLLTVFCNNWALIYFITAMSIFTYSVIIKPYYKLFLTKPPIFDNFFAKLFEVFYQILLLKTKVADPNEILLISWGISFAMFWLFLFPLSLIIIFARHQQYFKIHERNMSILKYLGISKKNIKRIFSVKEFYHFSMSLLFVILFMCFLEMIMPNFAKRIQYFGTFMVAIQKSIQEQNIKEMFMLFLSIFVPLFIFIFISSIIVLKLHINRWYKKKHIKFIN</sequence>
<proteinExistence type="predicted"/>
<dbReference type="RefSeq" id="WP_066540512.1">
    <property type="nucleotide sequence ID" value="NZ_JHUK01000002.1"/>
</dbReference>
<dbReference type="Proteomes" id="UP000249343">
    <property type="component" value="Unassembled WGS sequence"/>
</dbReference>
<keyword evidence="3" id="KW-0067">ATP-binding</keyword>
<dbReference type="SUPFAM" id="SSF52540">
    <property type="entry name" value="P-loop containing nucleoside triphosphate hydrolases"/>
    <property type="match status" value="1"/>
</dbReference>
<evidence type="ECO:0000256" key="2">
    <source>
        <dbReference type="ARBA" id="ARBA00022741"/>
    </source>
</evidence>
<accession>A0A139JQ98</accession>